<dbReference type="EMBL" id="LAZR01024699">
    <property type="protein sequence ID" value="KKL74309.1"/>
    <property type="molecule type" value="Genomic_DNA"/>
</dbReference>
<reference evidence="1" key="1">
    <citation type="journal article" date="2015" name="Nature">
        <title>Complex archaea that bridge the gap between prokaryotes and eukaryotes.</title>
        <authorList>
            <person name="Spang A."/>
            <person name="Saw J.H."/>
            <person name="Jorgensen S.L."/>
            <person name="Zaremba-Niedzwiedzka K."/>
            <person name="Martijn J."/>
            <person name="Lind A.E."/>
            <person name="van Eijk R."/>
            <person name="Schleper C."/>
            <person name="Guy L."/>
            <person name="Ettema T.J."/>
        </authorList>
    </citation>
    <scope>NUCLEOTIDE SEQUENCE</scope>
</reference>
<comment type="caution">
    <text evidence="1">The sequence shown here is derived from an EMBL/GenBank/DDBJ whole genome shotgun (WGS) entry which is preliminary data.</text>
</comment>
<dbReference type="AlphaFoldDB" id="A0A0F9EJY0"/>
<proteinExistence type="predicted"/>
<accession>A0A0F9EJY0</accession>
<organism evidence="1">
    <name type="scientific">marine sediment metagenome</name>
    <dbReference type="NCBI Taxonomy" id="412755"/>
    <lineage>
        <taxon>unclassified sequences</taxon>
        <taxon>metagenomes</taxon>
        <taxon>ecological metagenomes</taxon>
    </lineage>
</organism>
<protein>
    <submittedName>
        <fullName evidence="1">Uncharacterized protein</fullName>
    </submittedName>
</protein>
<name>A0A0F9EJY0_9ZZZZ</name>
<sequence length="184" mass="21636">MTDRLEEKWNEVFASVEKESITVFSTRKLTEEQSEGLEEFKTQIKEDLSTSTGIPQNILFGKATQEEVDTYLEALPQMRGSDFRLTPPTPYDNSIKKEPTMKPRECPICEDKLDYNDYLARNWMFDDDNSREYWKDLWDNIEIQFPCCDCYKLLERISKGKIIHWGSANKWTKIANLTRFGVIP</sequence>
<gene>
    <name evidence="1" type="ORF">LCGC14_2066210</name>
</gene>
<evidence type="ECO:0000313" key="1">
    <source>
        <dbReference type="EMBL" id="KKL74309.1"/>
    </source>
</evidence>